<dbReference type="Gene3D" id="3.40.50.2300">
    <property type="match status" value="2"/>
</dbReference>
<dbReference type="InterPro" id="IPR000160">
    <property type="entry name" value="GGDEF_dom"/>
</dbReference>
<feature type="modified residue" description="4-aspartylphosphate" evidence="3">
    <location>
        <position position="177"/>
    </location>
</feature>
<proteinExistence type="predicted"/>
<evidence type="ECO:0000313" key="6">
    <source>
        <dbReference type="EMBL" id="QTD49874.1"/>
    </source>
</evidence>
<sequence length="417" mass="47377">MQNQILIVHADRDFAKQLGGEVLKAYKMPCQLATSTDQARNMLDAYADRFYLAIVDVDFPDVCETDIVDLISEAGVPSMVLTNVKNADLRRKLFSKNIVDYWIKEYGSSTSYVVSAIGQLRRNEDVKVLVVDDSTGFRRLVQHLLIRKKFKVLEAENGIHALQLLMEHRDVRLIVTDYEMPQMSGFQLVREVRNHFGKHKIAILGLSSSEEHGVTAKLLKAGANDFLKKPFEVEEFYCRIDQNLEIIQMFELIEETSNTDFLTKLFNRKYFFEICPPMFQRAARDGQTYALAMMDIDHFKKVNDGYGHDGGDEVLRKVAAKLKQQFRPQDLVSRFGGEEFCVVFGPIDHDAALAKLENLRIAIAAMAIPFEKANIQITMSIGMCLSSGDSVEETIRTADQRLYLAKNGGRNRVVARD</sequence>
<dbReference type="Pfam" id="PF00990">
    <property type="entry name" value="GGDEF"/>
    <property type="match status" value="1"/>
</dbReference>
<dbReference type="InterPro" id="IPR043128">
    <property type="entry name" value="Rev_trsase/Diguanyl_cyclase"/>
</dbReference>
<reference evidence="6" key="1">
    <citation type="submission" date="2021-03" db="EMBL/GenBank/DDBJ databases">
        <title>Acanthopleuribacteraceae sp. M133.</title>
        <authorList>
            <person name="Wang G."/>
        </authorList>
    </citation>
    <scope>NUCLEOTIDE SEQUENCE</scope>
    <source>
        <strain evidence="6">M133</strain>
    </source>
</reference>
<comment type="catalytic activity">
    <reaction evidence="2">
        <text>2 GTP = 3',3'-c-di-GMP + 2 diphosphate</text>
        <dbReference type="Rhea" id="RHEA:24898"/>
        <dbReference type="ChEBI" id="CHEBI:33019"/>
        <dbReference type="ChEBI" id="CHEBI:37565"/>
        <dbReference type="ChEBI" id="CHEBI:58805"/>
        <dbReference type="EC" id="2.7.7.65"/>
    </reaction>
</comment>
<organism evidence="6 7">
    <name type="scientific">Sulfidibacter corallicola</name>
    <dbReference type="NCBI Taxonomy" id="2818388"/>
    <lineage>
        <taxon>Bacteria</taxon>
        <taxon>Pseudomonadati</taxon>
        <taxon>Acidobacteriota</taxon>
        <taxon>Holophagae</taxon>
        <taxon>Acanthopleuribacterales</taxon>
        <taxon>Acanthopleuribacteraceae</taxon>
        <taxon>Sulfidibacter</taxon>
    </lineage>
</organism>
<dbReference type="RefSeq" id="WP_237379506.1">
    <property type="nucleotide sequence ID" value="NZ_CP071793.1"/>
</dbReference>
<dbReference type="KEGG" id="scor:J3U87_30195"/>
<dbReference type="SUPFAM" id="SSF52172">
    <property type="entry name" value="CheY-like"/>
    <property type="match status" value="2"/>
</dbReference>
<dbReference type="GO" id="GO:0052621">
    <property type="term" value="F:diguanylate cyclase activity"/>
    <property type="evidence" value="ECO:0007669"/>
    <property type="project" value="UniProtKB-EC"/>
</dbReference>
<dbReference type="PROSITE" id="PS50887">
    <property type="entry name" value="GGDEF"/>
    <property type="match status" value="1"/>
</dbReference>
<accession>A0A8A4TKZ5</accession>
<protein>
    <recommendedName>
        <fullName evidence="1">diguanylate cyclase</fullName>
        <ecNumber evidence="1">2.7.7.65</ecNumber>
    </recommendedName>
</protein>
<dbReference type="InterPro" id="IPR011006">
    <property type="entry name" value="CheY-like_superfamily"/>
</dbReference>
<name>A0A8A4TKZ5_SULCO</name>
<dbReference type="GO" id="GO:1902201">
    <property type="term" value="P:negative regulation of bacterial-type flagellum-dependent cell motility"/>
    <property type="evidence" value="ECO:0007669"/>
    <property type="project" value="TreeGrafter"/>
</dbReference>
<dbReference type="Pfam" id="PF00072">
    <property type="entry name" value="Response_reg"/>
    <property type="match status" value="1"/>
</dbReference>
<feature type="domain" description="Response regulatory" evidence="4">
    <location>
        <begin position="127"/>
        <end position="244"/>
    </location>
</feature>
<evidence type="ECO:0000313" key="7">
    <source>
        <dbReference type="Proteomes" id="UP000663929"/>
    </source>
</evidence>
<dbReference type="Gene3D" id="3.30.70.270">
    <property type="match status" value="1"/>
</dbReference>
<feature type="domain" description="GGDEF" evidence="5">
    <location>
        <begin position="287"/>
        <end position="417"/>
    </location>
</feature>
<dbReference type="NCBIfam" id="TIGR00254">
    <property type="entry name" value="GGDEF"/>
    <property type="match status" value="1"/>
</dbReference>
<dbReference type="PANTHER" id="PTHR45138">
    <property type="entry name" value="REGULATORY COMPONENTS OF SENSORY TRANSDUCTION SYSTEM"/>
    <property type="match status" value="1"/>
</dbReference>
<keyword evidence="3" id="KW-0597">Phosphoprotein</keyword>
<dbReference type="SMART" id="SM00448">
    <property type="entry name" value="REC"/>
    <property type="match status" value="1"/>
</dbReference>
<dbReference type="EC" id="2.7.7.65" evidence="1"/>
<dbReference type="EMBL" id="CP071793">
    <property type="protein sequence ID" value="QTD49874.1"/>
    <property type="molecule type" value="Genomic_DNA"/>
</dbReference>
<evidence type="ECO:0000256" key="3">
    <source>
        <dbReference type="PROSITE-ProRule" id="PRU00169"/>
    </source>
</evidence>
<dbReference type="SUPFAM" id="SSF55073">
    <property type="entry name" value="Nucleotide cyclase"/>
    <property type="match status" value="1"/>
</dbReference>
<gene>
    <name evidence="6" type="ORF">J3U87_30195</name>
</gene>
<dbReference type="GO" id="GO:0000160">
    <property type="term" value="P:phosphorelay signal transduction system"/>
    <property type="evidence" value="ECO:0007669"/>
    <property type="project" value="InterPro"/>
</dbReference>
<evidence type="ECO:0000256" key="2">
    <source>
        <dbReference type="ARBA" id="ARBA00034247"/>
    </source>
</evidence>
<dbReference type="PROSITE" id="PS50110">
    <property type="entry name" value="RESPONSE_REGULATORY"/>
    <property type="match status" value="1"/>
</dbReference>
<dbReference type="AlphaFoldDB" id="A0A8A4TKZ5"/>
<dbReference type="CDD" id="cd01949">
    <property type="entry name" value="GGDEF"/>
    <property type="match status" value="1"/>
</dbReference>
<keyword evidence="7" id="KW-1185">Reference proteome</keyword>
<dbReference type="GO" id="GO:0005886">
    <property type="term" value="C:plasma membrane"/>
    <property type="evidence" value="ECO:0007669"/>
    <property type="project" value="TreeGrafter"/>
</dbReference>
<evidence type="ECO:0000259" key="4">
    <source>
        <dbReference type="PROSITE" id="PS50110"/>
    </source>
</evidence>
<dbReference type="InterPro" id="IPR001789">
    <property type="entry name" value="Sig_transdc_resp-reg_receiver"/>
</dbReference>
<dbReference type="Proteomes" id="UP000663929">
    <property type="component" value="Chromosome"/>
</dbReference>
<evidence type="ECO:0000259" key="5">
    <source>
        <dbReference type="PROSITE" id="PS50887"/>
    </source>
</evidence>
<dbReference type="FunFam" id="3.30.70.270:FF:000001">
    <property type="entry name" value="Diguanylate cyclase domain protein"/>
    <property type="match status" value="1"/>
</dbReference>
<dbReference type="InterPro" id="IPR029787">
    <property type="entry name" value="Nucleotide_cyclase"/>
</dbReference>
<dbReference type="SMART" id="SM00267">
    <property type="entry name" value="GGDEF"/>
    <property type="match status" value="1"/>
</dbReference>
<dbReference type="InterPro" id="IPR050469">
    <property type="entry name" value="Diguanylate_Cyclase"/>
</dbReference>
<evidence type="ECO:0000256" key="1">
    <source>
        <dbReference type="ARBA" id="ARBA00012528"/>
    </source>
</evidence>
<dbReference type="GO" id="GO:0043709">
    <property type="term" value="P:cell adhesion involved in single-species biofilm formation"/>
    <property type="evidence" value="ECO:0007669"/>
    <property type="project" value="TreeGrafter"/>
</dbReference>
<dbReference type="PANTHER" id="PTHR45138:SF9">
    <property type="entry name" value="DIGUANYLATE CYCLASE DGCM-RELATED"/>
    <property type="match status" value="1"/>
</dbReference>